<accession>A0A127A0G7</accession>
<dbReference type="GO" id="GO:0003995">
    <property type="term" value="F:acyl-CoA dehydrogenase activity"/>
    <property type="evidence" value="ECO:0007669"/>
    <property type="project" value="InterPro"/>
</dbReference>
<dbReference type="Gene3D" id="1.20.140.10">
    <property type="entry name" value="Butyryl-CoA Dehydrogenase, subunit A, domain 3"/>
    <property type="match status" value="1"/>
</dbReference>
<reference evidence="9 10" key="1">
    <citation type="submission" date="2016-02" db="EMBL/GenBank/DDBJ databases">
        <title>Complete genome of Sinomonas atrocyanea KCTC 3377.</title>
        <authorList>
            <person name="Kim K.M."/>
        </authorList>
    </citation>
    <scope>NUCLEOTIDE SEQUENCE [LARGE SCALE GENOMIC DNA]</scope>
    <source>
        <strain evidence="9 10">KCTC 3377</strain>
    </source>
</reference>
<evidence type="ECO:0000256" key="3">
    <source>
        <dbReference type="ARBA" id="ARBA00022630"/>
    </source>
</evidence>
<dbReference type="InterPro" id="IPR006091">
    <property type="entry name" value="Acyl-CoA_Oxase/DH_mid-dom"/>
</dbReference>
<name>A0A127A0G7_9MICC</name>
<dbReference type="InterPro" id="IPR009100">
    <property type="entry name" value="AcylCoA_DH/oxidase_NM_dom_sf"/>
</dbReference>
<dbReference type="KEGG" id="satk:SA2016_2251"/>
<dbReference type="SUPFAM" id="SSF56645">
    <property type="entry name" value="Acyl-CoA dehydrogenase NM domain-like"/>
    <property type="match status" value="1"/>
</dbReference>
<dbReference type="RefSeq" id="WP_066498061.1">
    <property type="nucleotide sequence ID" value="NZ_BJMO01000035.1"/>
</dbReference>
<dbReference type="Pfam" id="PF00441">
    <property type="entry name" value="Acyl-CoA_dh_1"/>
    <property type="match status" value="1"/>
</dbReference>
<dbReference type="GO" id="GO:0050660">
    <property type="term" value="F:flavin adenine dinucleotide binding"/>
    <property type="evidence" value="ECO:0007669"/>
    <property type="project" value="InterPro"/>
</dbReference>
<comment type="similarity">
    <text evidence="2 5">Belongs to the acyl-CoA dehydrogenase family.</text>
</comment>
<dbReference type="Proteomes" id="UP000070134">
    <property type="component" value="Chromosome"/>
</dbReference>
<dbReference type="GO" id="GO:0006635">
    <property type="term" value="P:fatty acid beta-oxidation"/>
    <property type="evidence" value="ECO:0007669"/>
    <property type="project" value="InterPro"/>
</dbReference>
<evidence type="ECO:0000256" key="5">
    <source>
        <dbReference type="RuleBase" id="RU362125"/>
    </source>
</evidence>
<keyword evidence="5" id="KW-0560">Oxidoreductase</keyword>
<evidence type="ECO:0000259" key="8">
    <source>
        <dbReference type="Pfam" id="PF02771"/>
    </source>
</evidence>
<keyword evidence="4 5" id="KW-0274">FAD</keyword>
<dbReference type="InterPro" id="IPR009075">
    <property type="entry name" value="AcylCo_DH/oxidase_C"/>
</dbReference>
<dbReference type="InterPro" id="IPR046373">
    <property type="entry name" value="Acyl-CoA_Oxase/DH_mid-dom_sf"/>
</dbReference>
<proteinExistence type="inferred from homology"/>
<dbReference type="Pfam" id="PF02771">
    <property type="entry name" value="Acyl-CoA_dh_N"/>
    <property type="match status" value="1"/>
</dbReference>
<dbReference type="PANTHER" id="PTHR43188">
    <property type="entry name" value="ACYL-COENZYME A OXIDASE"/>
    <property type="match status" value="1"/>
</dbReference>
<organism evidence="9 10">
    <name type="scientific">Sinomonas atrocyanea</name>
    <dbReference type="NCBI Taxonomy" id="37927"/>
    <lineage>
        <taxon>Bacteria</taxon>
        <taxon>Bacillati</taxon>
        <taxon>Actinomycetota</taxon>
        <taxon>Actinomycetes</taxon>
        <taxon>Micrococcales</taxon>
        <taxon>Micrococcaceae</taxon>
        <taxon>Sinomonas</taxon>
    </lineage>
</organism>
<keyword evidence="10" id="KW-1185">Reference proteome</keyword>
<comment type="cofactor">
    <cofactor evidence="1 5">
        <name>FAD</name>
        <dbReference type="ChEBI" id="CHEBI:57692"/>
    </cofactor>
</comment>
<dbReference type="Gene3D" id="1.10.540.10">
    <property type="entry name" value="Acyl-CoA dehydrogenase/oxidase, N-terminal domain"/>
    <property type="match status" value="1"/>
</dbReference>
<evidence type="ECO:0000259" key="6">
    <source>
        <dbReference type="Pfam" id="PF00441"/>
    </source>
</evidence>
<keyword evidence="3 5" id="KW-0285">Flavoprotein</keyword>
<dbReference type="InterPro" id="IPR037069">
    <property type="entry name" value="AcylCoA_DH/ox_N_sf"/>
</dbReference>
<evidence type="ECO:0000256" key="4">
    <source>
        <dbReference type="ARBA" id="ARBA00022827"/>
    </source>
</evidence>
<evidence type="ECO:0000256" key="1">
    <source>
        <dbReference type="ARBA" id="ARBA00001974"/>
    </source>
</evidence>
<evidence type="ECO:0000313" key="10">
    <source>
        <dbReference type="Proteomes" id="UP000070134"/>
    </source>
</evidence>
<evidence type="ECO:0000256" key="2">
    <source>
        <dbReference type="ARBA" id="ARBA00009347"/>
    </source>
</evidence>
<feature type="domain" description="Acyl-CoA dehydrogenase/oxidase C-terminal" evidence="6">
    <location>
        <begin position="264"/>
        <end position="406"/>
    </location>
</feature>
<dbReference type="InterPro" id="IPR036250">
    <property type="entry name" value="AcylCo_DH-like_C"/>
</dbReference>
<dbReference type="SUPFAM" id="SSF47203">
    <property type="entry name" value="Acyl-CoA dehydrogenase C-terminal domain-like"/>
    <property type="match status" value="1"/>
</dbReference>
<dbReference type="Pfam" id="PF02770">
    <property type="entry name" value="Acyl-CoA_dh_M"/>
    <property type="match status" value="1"/>
</dbReference>
<dbReference type="PATRIC" id="fig|37927.3.peg.2315"/>
<dbReference type="EMBL" id="CP014518">
    <property type="protein sequence ID" value="AMM32920.1"/>
    <property type="molecule type" value="Genomic_DNA"/>
</dbReference>
<feature type="domain" description="Acyl-CoA dehydrogenase/oxidase N-terminal" evidence="8">
    <location>
        <begin position="35"/>
        <end position="145"/>
    </location>
</feature>
<dbReference type="PANTHER" id="PTHR43188:SF1">
    <property type="entry name" value="ACYL-COA DEHYDROGENASE"/>
    <property type="match status" value="1"/>
</dbReference>
<sequence>MTISATRPQAPSRPASVSGDLLEDHDIYQLDRRLTEEERRIRDKVRAFVDAEVLPVINDYWERAEFPFELVPRLAELGIAGTVIQGYGCPGMSRMAAAQVSVELSRGDGSINTFFGVHSGLAMGSISALGSEEQKQRWLPAMARLERIGAFALTEPDHGSDSVALETSARRDGDSWVLNGAKRWIGNASYAHVVVIYARDTEDGQVKAFVLERGPEEDFAPGFRPTVITGKIGKRAILQPDIVIEDLRLPEANRLQNCRSFKDVNRVLNTTRGGVAWESLGHAISAYEDAVRYARRRVQFGKPIGSFQLVQNTLANMLAETTAIKLICFRLNELQDEDALTGPIASLAKLAAAKKARWVVSAARDILGGNGLLLENNIARHLTDMEVVYTYEGTDSMQSLILGRAITGISAFA</sequence>
<dbReference type="InterPro" id="IPR006089">
    <property type="entry name" value="Acyl-CoA_DH_CS"/>
</dbReference>
<dbReference type="InterPro" id="IPR045008">
    <property type="entry name" value="ACX4-like"/>
</dbReference>
<gene>
    <name evidence="9" type="ORF">SA2016_2251</name>
</gene>
<evidence type="ECO:0000313" key="9">
    <source>
        <dbReference type="EMBL" id="AMM32920.1"/>
    </source>
</evidence>
<feature type="domain" description="Acyl-CoA oxidase/dehydrogenase middle" evidence="7">
    <location>
        <begin position="150"/>
        <end position="246"/>
    </location>
</feature>
<protein>
    <submittedName>
        <fullName evidence="9">Putative glutaryl-CoA dehydrogenase</fullName>
    </submittedName>
</protein>
<dbReference type="PROSITE" id="PS00073">
    <property type="entry name" value="ACYL_COA_DH_2"/>
    <property type="match status" value="1"/>
</dbReference>
<evidence type="ECO:0000259" key="7">
    <source>
        <dbReference type="Pfam" id="PF02770"/>
    </source>
</evidence>
<dbReference type="Gene3D" id="2.40.110.10">
    <property type="entry name" value="Butyryl-CoA Dehydrogenase, subunit A, domain 2"/>
    <property type="match status" value="1"/>
</dbReference>
<dbReference type="STRING" id="37927.SA2016_2251"/>
<dbReference type="AlphaFoldDB" id="A0A127A0G7"/>
<dbReference type="OrthoDB" id="9770681at2"/>
<dbReference type="InterPro" id="IPR013786">
    <property type="entry name" value="AcylCoA_DH/ox_N"/>
</dbReference>